<comment type="caution">
    <text evidence="1">The sequence shown here is derived from an EMBL/GenBank/DDBJ whole genome shotgun (WGS) entry which is preliminary data.</text>
</comment>
<sequence>MSKLIFWLFLLRFSTFTYECVITQDYYWRDYSFGAIPYDAIEINNDGKYIGQVYLKGGLLPATIYPYLGYAVTELFGKQIVTQQIKVTLYLILCILLKILCSPDHSKLYWQSVDFSKPATDGQMKHAILGGFYKDNTYDFNYFIGKLLHQGEWKAGKVIPHEHPSKGLFIWSNTDSKGAKFSQFHMLKYNLNVTTHDYYWREYAFRTVPYDAVEIANDEKYIGQVYVNGGLVPATIYPYLGYAVTELFGKQIVKDHIKVSSLTQNYYWRDYSFGQIPYDAFEVADDGKYIGQVYVDGGLVPATIYPYLGVAIGELHGKQVIKEHVKIFCSPDHSKLYWDLVDFDKPASAGQMRNAILGGFHNDIQNVFIGKFLHEGEWKVGRVLPMENNYKGLLVWNDADGQSVHVKQFYMLKYNASIEFPENMQNIYLYIEPFTQDYYWRDYAPGDIPYDAVEVANDGKYIGQVYVDGGVVPASIYSHLGHALTELHGRQIIKENIKILCCPDHSKLYWEYVDFNRSAVGVMRNAILGGFHKDAGKVFIGKVNHEGEWKATKILSIEHTYNGLTAWKNSDGSALLLKQFYMLKYHSKTPLSSRYFAHHHSKLYWDFVDFDKSASAGQMRNAILGGFHNDIQNVFIGKFLHEGEWKVGRVLPMENNYKGLLVWNDVDGQSVHVKQC</sequence>
<accession>A0ACB9SZ49</accession>
<proteinExistence type="predicted"/>
<protein>
    <submittedName>
        <fullName evidence="1">Uncharacterized protein</fullName>
    </submittedName>
</protein>
<dbReference type="Proteomes" id="UP001056778">
    <property type="component" value="Chromosome 6"/>
</dbReference>
<gene>
    <name evidence="1" type="ORF">MML48_6g00003759</name>
</gene>
<evidence type="ECO:0000313" key="2">
    <source>
        <dbReference type="Proteomes" id="UP001056778"/>
    </source>
</evidence>
<reference evidence="1" key="1">
    <citation type="submission" date="2022-04" db="EMBL/GenBank/DDBJ databases">
        <title>Chromosome-scale genome assembly of Holotrichia oblita Faldermann.</title>
        <authorList>
            <person name="Rongchong L."/>
        </authorList>
    </citation>
    <scope>NUCLEOTIDE SEQUENCE</scope>
    <source>
        <strain evidence="1">81SQS9</strain>
    </source>
</reference>
<dbReference type="EMBL" id="CM043020">
    <property type="protein sequence ID" value="KAI4459815.1"/>
    <property type="molecule type" value="Genomic_DNA"/>
</dbReference>
<evidence type="ECO:0000313" key="1">
    <source>
        <dbReference type="EMBL" id="KAI4459815.1"/>
    </source>
</evidence>
<keyword evidence="2" id="KW-1185">Reference proteome</keyword>
<name>A0ACB9SZ49_HOLOL</name>
<organism evidence="1 2">
    <name type="scientific">Holotrichia oblita</name>
    <name type="common">Chafer beetle</name>
    <dbReference type="NCBI Taxonomy" id="644536"/>
    <lineage>
        <taxon>Eukaryota</taxon>
        <taxon>Metazoa</taxon>
        <taxon>Ecdysozoa</taxon>
        <taxon>Arthropoda</taxon>
        <taxon>Hexapoda</taxon>
        <taxon>Insecta</taxon>
        <taxon>Pterygota</taxon>
        <taxon>Neoptera</taxon>
        <taxon>Endopterygota</taxon>
        <taxon>Coleoptera</taxon>
        <taxon>Polyphaga</taxon>
        <taxon>Scarabaeiformia</taxon>
        <taxon>Scarabaeidae</taxon>
        <taxon>Melolonthinae</taxon>
        <taxon>Holotrichia</taxon>
    </lineage>
</organism>